<dbReference type="Proteomes" id="UP000198406">
    <property type="component" value="Unassembled WGS sequence"/>
</dbReference>
<keyword evidence="2" id="KW-1185">Reference proteome</keyword>
<reference evidence="1 2" key="1">
    <citation type="journal article" date="2015" name="Plant Cell">
        <title>Oil accumulation by the oleaginous diatom Fistulifera solaris as revealed by the genome and transcriptome.</title>
        <authorList>
            <person name="Tanaka T."/>
            <person name="Maeda Y."/>
            <person name="Veluchamy A."/>
            <person name="Tanaka M."/>
            <person name="Abida H."/>
            <person name="Marechal E."/>
            <person name="Bowler C."/>
            <person name="Muto M."/>
            <person name="Sunaga Y."/>
            <person name="Tanaka M."/>
            <person name="Yoshino T."/>
            <person name="Taniguchi T."/>
            <person name="Fukuda Y."/>
            <person name="Nemoto M."/>
            <person name="Matsumoto M."/>
            <person name="Wong P.S."/>
            <person name="Aburatani S."/>
            <person name="Fujibuchi W."/>
        </authorList>
    </citation>
    <scope>NUCLEOTIDE SEQUENCE [LARGE SCALE GENOMIC DNA]</scope>
    <source>
        <strain evidence="1 2">JPCC DA0580</strain>
    </source>
</reference>
<proteinExistence type="predicted"/>
<organism evidence="1 2">
    <name type="scientific">Fistulifera solaris</name>
    <name type="common">Oleaginous diatom</name>
    <dbReference type="NCBI Taxonomy" id="1519565"/>
    <lineage>
        <taxon>Eukaryota</taxon>
        <taxon>Sar</taxon>
        <taxon>Stramenopiles</taxon>
        <taxon>Ochrophyta</taxon>
        <taxon>Bacillariophyta</taxon>
        <taxon>Bacillariophyceae</taxon>
        <taxon>Bacillariophycidae</taxon>
        <taxon>Naviculales</taxon>
        <taxon>Naviculaceae</taxon>
        <taxon>Fistulifera</taxon>
    </lineage>
</organism>
<dbReference type="AlphaFoldDB" id="A0A1Z5JZA2"/>
<dbReference type="EMBL" id="BDSP01000134">
    <property type="protein sequence ID" value="GAX19091.1"/>
    <property type="molecule type" value="Genomic_DNA"/>
</dbReference>
<evidence type="ECO:0000313" key="1">
    <source>
        <dbReference type="EMBL" id="GAX19091.1"/>
    </source>
</evidence>
<protein>
    <submittedName>
        <fullName evidence="1">Uncharacterized protein</fullName>
    </submittedName>
</protein>
<name>A0A1Z5JZA2_FISSO</name>
<gene>
    <name evidence="1" type="ORF">FisN_3Lh026</name>
</gene>
<sequence length="111" mass="11718">MYAMKSAKEGSRKDFARRVAQGITIGKSANQLSVAGMKDELSQYGELISRAQLKNIVDSGKMGTMSDGDFNALFAALDLGNGSASVAEVRSLISVFKSSNTVADTSSDEES</sequence>
<accession>A0A1Z5JZA2</accession>
<dbReference type="OrthoDB" id="44485at2759"/>
<evidence type="ECO:0000313" key="2">
    <source>
        <dbReference type="Proteomes" id="UP000198406"/>
    </source>
</evidence>
<dbReference type="InParanoid" id="A0A1Z5JZA2"/>
<comment type="caution">
    <text evidence="1">The sequence shown here is derived from an EMBL/GenBank/DDBJ whole genome shotgun (WGS) entry which is preliminary data.</text>
</comment>